<dbReference type="SUPFAM" id="SSF51338">
    <property type="entry name" value="Composite domain of metallo-dependent hydrolases"/>
    <property type="match status" value="1"/>
</dbReference>
<protein>
    <recommendedName>
        <fullName evidence="2">Amidohydrolase-related domain-containing protein</fullName>
    </recommendedName>
</protein>
<dbReference type="AlphaFoldDB" id="X1QPN5"/>
<reference evidence="1" key="1">
    <citation type="journal article" date="2014" name="Front. Microbiol.">
        <title>High frequency of phylogenetically diverse reductive dehalogenase-homologous genes in deep subseafloor sedimentary metagenomes.</title>
        <authorList>
            <person name="Kawai M."/>
            <person name="Futagami T."/>
            <person name="Toyoda A."/>
            <person name="Takaki Y."/>
            <person name="Nishi S."/>
            <person name="Hori S."/>
            <person name="Arai W."/>
            <person name="Tsubouchi T."/>
            <person name="Morono Y."/>
            <person name="Uchiyama I."/>
            <person name="Ito T."/>
            <person name="Fujiyama A."/>
            <person name="Inagaki F."/>
            <person name="Takami H."/>
        </authorList>
    </citation>
    <scope>NUCLEOTIDE SEQUENCE</scope>
    <source>
        <strain evidence="1">Expedition CK06-06</strain>
    </source>
</reference>
<proteinExistence type="predicted"/>
<dbReference type="EMBL" id="BARV01044214">
    <property type="protein sequence ID" value="GAI70213.1"/>
    <property type="molecule type" value="Genomic_DNA"/>
</dbReference>
<organism evidence="1">
    <name type="scientific">marine sediment metagenome</name>
    <dbReference type="NCBI Taxonomy" id="412755"/>
    <lineage>
        <taxon>unclassified sequences</taxon>
        <taxon>metagenomes</taxon>
        <taxon>ecological metagenomes</taxon>
    </lineage>
</organism>
<gene>
    <name evidence="1" type="ORF">S06H3_65570</name>
</gene>
<dbReference type="InterPro" id="IPR011059">
    <property type="entry name" value="Metal-dep_hydrolase_composite"/>
</dbReference>
<evidence type="ECO:0000313" key="1">
    <source>
        <dbReference type="EMBL" id="GAI70213.1"/>
    </source>
</evidence>
<name>X1QPN5_9ZZZZ</name>
<evidence type="ECO:0008006" key="2">
    <source>
        <dbReference type="Google" id="ProtNLM"/>
    </source>
</evidence>
<dbReference type="Gene3D" id="2.30.40.10">
    <property type="entry name" value="Urease, subunit C, domain 1"/>
    <property type="match status" value="1"/>
</dbReference>
<dbReference type="GO" id="GO:0016810">
    <property type="term" value="F:hydrolase activity, acting on carbon-nitrogen (but not peptide) bonds"/>
    <property type="evidence" value="ECO:0007669"/>
    <property type="project" value="InterPro"/>
</dbReference>
<comment type="caution">
    <text evidence="1">The sequence shown here is derived from an EMBL/GenBank/DDBJ whole genome shotgun (WGS) entry which is preliminary data.</text>
</comment>
<feature type="non-terminal residue" evidence="1">
    <location>
        <position position="1"/>
    </location>
</feature>
<sequence>FGSETASVKDTIINGKIVMRDGKITTINELEVIKKTKNLASKLWKRLYLGKD</sequence>
<accession>X1QPN5</accession>